<keyword evidence="2" id="KW-1185">Reference proteome</keyword>
<accession>M0LKS2</accession>
<dbReference type="Proteomes" id="UP000011524">
    <property type="component" value="Unassembled WGS sequence"/>
</dbReference>
<dbReference type="EMBL" id="AOLY01000005">
    <property type="protein sequence ID" value="EMA34131.1"/>
    <property type="molecule type" value="Genomic_DNA"/>
</dbReference>
<proteinExistence type="predicted"/>
<name>M0LKS2_HALJT</name>
<evidence type="ECO:0000313" key="1">
    <source>
        <dbReference type="EMBL" id="EMA34131.1"/>
    </source>
</evidence>
<dbReference type="AlphaFoldDB" id="M0LKS2"/>
<reference evidence="1 2" key="1">
    <citation type="journal article" date="2014" name="PLoS Genet.">
        <title>Phylogenetically driven sequencing of extremely halophilic archaea reveals strategies for static and dynamic osmo-response.</title>
        <authorList>
            <person name="Becker E.A."/>
            <person name="Seitzer P.M."/>
            <person name="Tritt A."/>
            <person name="Larsen D."/>
            <person name="Krusor M."/>
            <person name="Yao A.I."/>
            <person name="Wu D."/>
            <person name="Madern D."/>
            <person name="Eisen J.A."/>
            <person name="Darling A.E."/>
            <person name="Facciotti M.T."/>
        </authorList>
    </citation>
    <scope>NUCLEOTIDE SEQUENCE [LARGE SCALE GENOMIC DNA]</scope>
    <source>
        <strain evidence="2">ATCC 49778 / DSM 6131 / JCM 7785 / NBRC 101032 / NCIMB 13157 / TR-1</strain>
    </source>
</reference>
<dbReference type="STRING" id="1227453.C444_01311"/>
<protein>
    <recommendedName>
        <fullName evidence="3">Ornithine carbamoyltransferase</fullName>
    </recommendedName>
</protein>
<organism evidence="1 2">
    <name type="scientific">Haloarcula japonica (strain ATCC 49778 / DSM 6131 / JCM 7785 / NBRC 101032 / NCIMB 13157 / TR-1)</name>
    <dbReference type="NCBI Taxonomy" id="1227453"/>
    <lineage>
        <taxon>Archaea</taxon>
        <taxon>Methanobacteriati</taxon>
        <taxon>Methanobacteriota</taxon>
        <taxon>Stenosarchaea group</taxon>
        <taxon>Halobacteria</taxon>
        <taxon>Halobacteriales</taxon>
        <taxon>Haloarculaceae</taxon>
        <taxon>Haloarcula</taxon>
    </lineage>
</organism>
<comment type="caution">
    <text evidence="1">The sequence shown here is derived from an EMBL/GenBank/DDBJ whole genome shotgun (WGS) entry which is preliminary data.</text>
</comment>
<gene>
    <name evidence="1" type="ORF">C444_01311</name>
</gene>
<sequence>MNEVNDPTRKKWLPAQAENRLHAQKGLLVWLSEQA</sequence>
<evidence type="ECO:0000313" key="2">
    <source>
        <dbReference type="Proteomes" id="UP000011524"/>
    </source>
</evidence>
<evidence type="ECO:0008006" key="3">
    <source>
        <dbReference type="Google" id="ProtNLM"/>
    </source>
</evidence>
<dbReference type="PATRIC" id="fig|1227453.3.peg.264"/>